<evidence type="ECO:0000313" key="3">
    <source>
        <dbReference type="WBParaSite" id="PSAMB.scaffold2405size23394.g17629.t1"/>
    </source>
</evidence>
<protein>
    <submittedName>
        <fullName evidence="3">Uncharacterized protein</fullName>
    </submittedName>
</protein>
<sequence length="113" mass="13152">MTEPCVHPELEPDYCEDDEESLHCDQQPEEDGKEVKEMEVGEGDERLEEDKKVNSFMLPIRLVRGPPPYFRLFDPLLLAPVGQMRHVPPMLLWNTLFRGLNKLSDRSHFMDNG</sequence>
<dbReference type="AlphaFoldDB" id="A0A914VSF4"/>
<name>A0A914VSF4_9BILA</name>
<feature type="compositionally biased region" description="Basic and acidic residues" evidence="1">
    <location>
        <begin position="1"/>
        <end position="10"/>
    </location>
</feature>
<keyword evidence="2" id="KW-1185">Reference proteome</keyword>
<evidence type="ECO:0000256" key="1">
    <source>
        <dbReference type="SAM" id="MobiDB-lite"/>
    </source>
</evidence>
<proteinExistence type="predicted"/>
<accession>A0A914VSF4</accession>
<feature type="compositionally biased region" description="Acidic residues" evidence="1">
    <location>
        <begin position="11"/>
        <end position="20"/>
    </location>
</feature>
<organism evidence="2 3">
    <name type="scientific">Plectus sambesii</name>
    <dbReference type="NCBI Taxonomy" id="2011161"/>
    <lineage>
        <taxon>Eukaryota</taxon>
        <taxon>Metazoa</taxon>
        <taxon>Ecdysozoa</taxon>
        <taxon>Nematoda</taxon>
        <taxon>Chromadorea</taxon>
        <taxon>Plectida</taxon>
        <taxon>Plectina</taxon>
        <taxon>Plectoidea</taxon>
        <taxon>Plectidae</taxon>
        <taxon>Plectus</taxon>
    </lineage>
</organism>
<dbReference type="Proteomes" id="UP000887566">
    <property type="component" value="Unplaced"/>
</dbReference>
<dbReference type="WBParaSite" id="PSAMB.scaffold2405size23394.g17629.t1">
    <property type="protein sequence ID" value="PSAMB.scaffold2405size23394.g17629.t1"/>
    <property type="gene ID" value="PSAMB.scaffold2405size23394.g17629"/>
</dbReference>
<evidence type="ECO:0000313" key="2">
    <source>
        <dbReference type="Proteomes" id="UP000887566"/>
    </source>
</evidence>
<reference evidence="3" key="1">
    <citation type="submission" date="2022-11" db="UniProtKB">
        <authorList>
            <consortium name="WormBaseParasite"/>
        </authorList>
    </citation>
    <scope>IDENTIFICATION</scope>
</reference>
<feature type="region of interest" description="Disordered" evidence="1">
    <location>
        <begin position="1"/>
        <end position="46"/>
    </location>
</feature>